<reference evidence="1" key="1">
    <citation type="journal article" date="2015" name="Nature">
        <title>Complex archaea that bridge the gap between prokaryotes and eukaryotes.</title>
        <authorList>
            <person name="Spang A."/>
            <person name="Saw J.H."/>
            <person name="Jorgensen S.L."/>
            <person name="Zaremba-Niedzwiedzka K."/>
            <person name="Martijn J."/>
            <person name="Lind A.E."/>
            <person name="van Eijk R."/>
            <person name="Schleper C."/>
            <person name="Guy L."/>
            <person name="Ettema T.J."/>
        </authorList>
    </citation>
    <scope>NUCLEOTIDE SEQUENCE</scope>
</reference>
<gene>
    <name evidence="1" type="ORF">LCGC14_0481230</name>
</gene>
<organism evidence="1">
    <name type="scientific">marine sediment metagenome</name>
    <dbReference type="NCBI Taxonomy" id="412755"/>
    <lineage>
        <taxon>unclassified sequences</taxon>
        <taxon>metagenomes</taxon>
        <taxon>ecological metagenomes</taxon>
    </lineage>
</organism>
<sequence>MRSPTPWETREEAYTIITDAHGLDILALIYPAGSEQALNLANTQTIISAVNNRDAKNAIVADLVNSCEGAIAVMAETSYRHSRHQADSKHSQRVISDLGEGIKFLSMAISRAEAGII</sequence>
<proteinExistence type="predicted"/>
<name>A0A0F9VI57_9ZZZZ</name>
<accession>A0A0F9VI57</accession>
<dbReference type="AlphaFoldDB" id="A0A0F9VI57"/>
<comment type="caution">
    <text evidence="1">The sequence shown here is derived from an EMBL/GenBank/DDBJ whole genome shotgun (WGS) entry which is preliminary data.</text>
</comment>
<protein>
    <submittedName>
        <fullName evidence="1">Uncharacterized protein</fullName>
    </submittedName>
</protein>
<dbReference type="EMBL" id="LAZR01000523">
    <property type="protein sequence ID" value="KKN65518.1"/>
    <property type="molecule type" value="Genomic_DNA"/>
</dbReference>
<evidence type="ECO:0000313" key="1">
    <source>
        <dbReference type="EMBL" id="KKN65518.1"/>
    </source>
</evidence>